<dbReference type="EMBL" id="JAEEGA010000005">
    <property type="protein sequence ID" value="MBP1041158.1"/>
    <property type="molecule type" value="Genomic_DNA"/>
</dbReference>
<keyword evidence="2" id="KW-1185">Reference proteome</keyword>
<evidence type="ECO:0000313" key="2">
    <source>
        <dbReference type="Proteomes" id="UP000674938"/>
    </source>
</evidence>
<gene>
    <name evidence="1" type="ORF">I6N95_09090</name>
</gene>
<proteinExistence type="predicted"/>
<accession>A0A940SW97</accession>
<protein>
    <submittedName>
        <fullName evidence="1">Uncharacterized protein</fullName>
    </submittedName>
</protein>
<sequence>MTEYEKKTNLVLESIAETIMALDETLSQIETSHQETTRTREMKKWYEEKKAIHELKRLLYDNGKYNTYDPNELKKTEAYFDIFIN</sequence>
<dbReference type="AlphaFoldDB" id="A0A940SW97"/>
<name>A0A940SW97_9ENTE</name>
<evidence type="ECO:0000313" key="1">
    <source>
        <dbReference type="EMBL" id="MBP1041158.1"/>
    </source>
</evidence>
<comment type="caution">
    <text evidence="1">The sequence shown here is derived from an EMBL/GenBank/DDBJ whole genome shotgun (WGS) entry which is preliminary data.</text>
</comment>
<organism evidence="1 2">
    <name type="scientific">Vagococcus allomyrinae</name>
    <dbReference type="NCBI Taxonomy" id="2794353"/>
    <lineage>
        <taxon>Bacteria</taxon>
        <taxon>Bacillati</taxon>
        <taxon>Bacillota</taxon>
        <taxon>Bacilli</taxon>
        <taxon>Lactobacillales</taxon>
        <taxon>Enterococcaceae</taxon>
        <taxon>Vagococcus</taxon>
    </lineage>
</organism>
<dbReference type="RefSeq" id="WP_209526834.1">
    <property type="nucleotide sequence ID" value="NZ_JAEEGA010000005.1"/>
</dbReference>
<dbReference type="Proteomes" id="UP000674938">
    <property type="component" value="Unassembled WGS sequence"/>
</dbReference>
<reference evidence="1" key="1">
    <citation type="submission" date="2020-12" db="EMBL/GenBank/DDBJ databases">
        <title>Vagococcus allomyrinae sp. nov. and Enterococcus lavae sp. nov., isolated from the larvae of Allomyrina dichotoma.</title>
        <authorList>
            <person name="Lee S.D."/>
        </authorList>
    </citation>
    <scope>NUCLEOTIDE SEQUENCE</scope>
    <source>
        <strain evidence="1">BWB3-3</strain>
    </source>
</reference>